<dbReference type="RefSeq" id="WP_262686761.1">
    <property type="nucleotide sequence ID" value="NZ_JAOQIO010000095.1"/>
</dbReference>
<dbReference type="Proteomes" id="UP001652445">
    <property type="component" value="Unassembled WGS sequence"/>
</dbReference>
<evidence type="ECO:0000313" key="2">
    <source>
        <dbReference type="EMBL" id="MCU6795862.1"/>
    </source>
</evidence>
<reference evidence="2 3" key="1">
    <citation type="submission" date="2022-09" db="EMBL/GenBank/DDBJ databases">
        <authorList>
            <person name="Han X.L."/>
            <person name="Wang Q."/>
            <person name="Lu T."/>
        </authorList>
    </citation>
    <scope>NUCLEOTIDE SEQUENCE [LARGE SCALE GENOMIC DNA]</scope>
    <source>
        <strain evidence="2 3">WQ 127069</strain>
    </source>
</reference>
<name>A0ABT2UMQ7_9BACL</name>
<comment type="caution">
    <text evidence="2">The sequence shown here is derived from an EMBL/GenBank/DDBJ whole genome shotgun (WGS) entry which is preliminary data.</text>
</comment>
<dbReference type="EMBL" id="JAOQIO010000095">
    <property type="protein sequence ID" value="MCU6795862.1"/>
    <property type="molecule type" value="Genomic_DNA"/>
</dbReference>
<gene>
    <name evidence="2" type="ORF">OB236_27465</name>
</gene>
<sequence length="101" mass="10813">MRVGSFLLGGLVGAAAVVYLSGKSRSMLMSSFSSNNQSIGNNVNKNGSNQQSASHNANKSGSTERSGLGRVEEIINKEPALKATVDEILRDSKHKEQYQTQ</sequence>
<proteinExistence type="predicted"/>
<evidence type="ECO:0008006" key="4">
    <source>
        <dbReference type="Google" id="ProtNLM"/>
    </source>
</evidence>
<feature type="compositionally biased region" description="Polar residues" evidence="1">
    <location>
        <begin position="43"/>
        <end position="65"/>
    </location>
</feature>
<evidence type="ECO:0000256" key="1">
    <source>
        <dbReference type="SAM" id="MobiDB-lite"/>
    </source>
</evidence>
<feature type="region of interest" description="Disordered" evidence="1">
    <location>
        <begin position="30"/>
        <end position="73"/>
    </location>
</feature>
<evidence type="ECO:0000313" key="3">
    <source>
        <dbReference type="Proteomes" id="UP001652445"/>
    </source>
</evidence>
<accession>A0ABT2UMQ7</accession>
<feature type="compositionally biased region" description="Low complexity" evidence="1">
    <location>
        <begin position="30"/>
        <end position="42"/>
    </location>
</feature>
<organism evidence="2 3">
    <name type="scientific">Paenibacillus baimaensis</name>
    <dbReference type="NCBI Taxonomy" id="2982185"/>
    <lineage>
        <taxon>Bacteria</taxon>
        <taxon>Bacillati</taxon>
        <taxon>Bacillota</taxon>
        <taxon>Bacilli</taxon>
        <taxon>Bacillales</taxon>
        <taxon>Paenibacillaceae</taxon>
        <taxon>Paenibacillus</taxon>
    </lineage>
</organism>
<keyword evidence="3" id="KW-1185">Reference proteome</keyword>
<protein>
    <recommendedName>
        <fullName evidence="4">YtxH domain-containing protein</fullName>
    </recommendedName>
</protein>